<dbReference type="InterPro" id="IPR014016">
    <property type="entry name" value="UvrD-like_ATP-bd"/>
</dbReference>
<evidence type="ECO:0000256" key="8">
    <source>
        <dbReference type="ARBA" id="ARBA00023125"/>
    </source>
</evidence>
<keyword evidence="8" id="KW-0238">DNA-binding</keyword>
<dbReference type="GO" id="GO:0043138">
    <property type="term" value="F:3'-5' DNA helicase activity"/>
    <property type="evidence" value="ECO:0007669"/>
    <property type="project" value="UniProtKB-EC"/>
</dbReference>
<dbReference type="GO" id="GO:0004527">
    <property type="term" value="F:exonuclease activity"/>
    <property type="evidence" value="ECO:0007669"/>
    <property type="project" value="UniProtKB-KW"/>
</dbReference>
<keyword evidence="10" id="KW-0413">Isomerase</keyword>
<evidence type="ECO:0000313" key="18">
    <source>
        <dbReference type="Proteomes" id="UP000824260"/>
    </source>
</evidence>
<evidence type="ECO:0000256" key="9">
    <source>
        <dbReference type="ARBA" id="ARBA00023204"/>
    </source>
</evidence>
<evidence type="ECO:0000256" key="4">
    <source>
        <dbReference type="ARBA" id="ARBA00022801"/>
    </source>
</evidence>
<dbReference type="InterPro" id="IPR000212">
    <property type="entry name" value="DNA_helicase_UvrD/REP"/>
</dbReference>
<dbReference type="PROSITE" id="PS51217">
    <property type="entry name" value="UVRD_HELICASE_CTER"/>
    <property type="match status" value="1"/>
</dbReference>
<dbReference type="Pfam" id="PF12705">
    <property type="entry name" value="PDDEXK_1"/>
    <property type="match status" value="1"/>
</dbReference>
<keyword evidence="5 14" id="KW-0347">Helicase</keyword>
<protein>
    <recommendedName>
        <fullName evidence="12">DNA 3'-5' helicase</fullName>
        <ecNumber evidence="12">5.6.2.4</ecNumber>
    </recommendedName>
</protein>
<evidence type="ECO:0000256" key="13">
    <source>
        <dbReference type="ARBA" id="ARBA00048988"/>
    </source>
</evidence>
<dbReference type="PANTHER" id="PTHR11070:SF48">
    <property type="entry name" value="ATP-DEPENDENT HELICASE_NUCLEASE SUBUNIT A"/>
    <property type="match status" value="1"/>
</dbReference>
<evidence type="ECO:0000259" key="16">
    <source>
        <dbReference type="PROSITE" id="PS51217"/>
    </source>
</evidence>
<dbReference type="Gene3D" id="1.10.486.10">
    <property type="entry name" value="PCRA, domain 4"/>
    <property type="match status" value="1"/>
</dbReference>
<evidence type="ECO:0000313" key="17">
    <source>
        <dbReference type="EMBL" id="HIQ82080.1"/>
    </source>
</evidence>
<dbReference type="NCBIfam" id="TIGR02785">
    <property type="entry name" value="addA_Gpos"/>
    <property type="match status" value="1"/>
</dbReference>
<dbReference type="GO" id="GO:0005829">
    <property type="term" value="C:cytosol"/>
    <property type="evidence" value="ECO:0007669"/>
    <property type="project" value="TreeGrafter"/>
</dbReference>
<dbReference type="EMBL" id="DVFZ01000033">
    <property type="protein sequence ID" value="HIQ82080.1"/>
    <property type="molecule type" value="Genomic_DNA"/>
</dbReference>
<dbReference type="GO" id="GO:0003677">
    <property type="term" value="F:DNA binding"/>
    <property type="evidence" value="ECO:0007669"/>
    <property type="project" value="UniProtKB-KW"/>
</dbReference>
<keyword evidence="4 14" id="KW-0378">Hydrolase</keyword>
<reference evidence="17" key="1">
    <citation type="submission" date="2020-10" db="EMBL/GenBank/DDBJ databases">
        <authorList>
            <person name="Gilroy R."/>
        </authorList>
    </citation>
    <scope>NUCLEOTIDE SEQUENCE</scope>
    <source>
        <strain evidence="17">ChiSjej6B24-2974</strain>
    </source>
</reference>
<dbReference type="Pfam" id="PF00580">
    <property type="entry name" value="UvrD-helicase"/>
    <property type="match status" value="1"/>
</dbReference>
<dbReference type="GO" id="GO:0006302">
    <property type="term" value="P:double-strand break repair"/>
    <property type="evidence" value="ECO:0007669"/>
    <property type="project" value="InterPro"/>
</dbReference>
<gene>
    <name evidence="17" type="primary">addA</name>
    <name evidence="17" type="ORF">IAA52_03140</name>
</gene>
<evidence type="ECO:0000256" key="11">
    <source>
        <dbReference type="ARBA" id="ARBA00034617"/>
    </source>
</evidence>
<dbReference type="PANTHER" id="PTHR11070">
    <property type="entry name" value="UVRD / RECB / PCRA DNA HELICASE FAMILY MEMBER"/>
    <property type="match status" value="1"/>
</dbReference>
<keyword evidence="9" id="KW-0234">DNA repair</keyword>
<comment type="catalytic activity">
    <reaction evidence="13">
        <text>ATP + H2O = ADP + phosphate + H(+)</text>
        <dbReference type="Rhea" id="RHEA:13065"/>
        <dbReference type="ChEBI" id="CHEBI:15377"/>
        <dbReference type="ChEBI" id="CHEBI:15378"/>
        <dbReference type="ChEBI" id="CHEBI:30616"/>
        <dbReference type="ChEBI" id="CHEBI:43474"/>
        <dbReference type="ChEBI" id="CHEBI:456216"/>
        <dbReference type="EC" id="5.6.2.4"/>
    </reaction>
</comment>
<evidence type="ECO:0000256" key="12">
    <source>
        <dbReference type="ARBA" id="ARBA00034808"/>
    </source>
</evidence>
<keyword evidence="3" id="KW-0227">DNA damage</keyword>
<dbReference type="AlphaFoldDB" id="A0A9D0ZK96"/>
<dbReference type="Proteomes" id="UP000824260">
    <property type="component" value="Unassembled WGS sequence"/>
</dbReference>
<sequence>MQFTEEQRRAIEARGTNLLLSAAAGSGKTAVLVQRVLSLIEEGADVERMLVVTFTRAAAAEMRARLAARLGEQASRGDERLREQMLRLDRASITTLHGFCADFLRANFEAAGVDPAFRILDDAEDRRMLDEAADEALETLYAEGGEALAHLDAGRGPEKVRALALELYDYLCERPDPEEWLSAALDREQAPVTAWTEEIVRAARRSVEAALAATRAALEHSGCPAHYAAAMEKDMEALLAMREMDDAGTMSAALKAFKQARPSGRNKGVDSEALEAVKALRKTADDAIKRSRLRNLSLAQARADALALYDVFPVLADAARRIGAEHARRKEERSGLSYADLERCTLRALGQENVRDAVREQYEYVFVDEYQDISDLQEALIQSVSRKNNLFAVGDVKQSIYRFRLAEPRLFLGRYERYQRGEGGVLLPLTRNFRSSRPVIGFVNAVFSRTMLGGDAEIVYDGLARLNPGRADGEEAPLPEIHILDESAGEDVGDDEALEEIGRAGREAMWIAGRIRALRAEQPGLRYRDIAILTRAKSSAAAAMLPVLLSEGIPAYAEGLSGYFDTLEVAFVLSLLRLVDSELRDVEMIGALRSCMAQLTLEELSQIRLAHADMSFAGAARARAEEGEDALSQKLRGFFARLDSWRLRADTLPLGELVRAVCVESGFYTYAGALPGGAQRQANLDALVTRAENFDAEISGSLTRFLGYAEHMRARGDGDSAHLLGEGDDVVRLMTIHKSKGLEFPVVFGALTARSFCGAASGELFRAHRELGLGIHYVDEKLGTRREPLSYLAIGERDRREDAAEELRLLYVLLTRAQQRLILVGSLRNAAARLPIFEATGDFPSAATSHLQLVLGALAAARRAGEAPVASVTVHALDELSGPPPVPEAEMGAQALLREALGQKAEEREALDEAMAWVYPHMLDSERPLKLTASGLLREAEGPRELPALAERPQFMQEGGMTGAERGNAYHRALQLLELAPLRGLSAAELAAAVRAQLDEMRAANRLSAAEREAVRPERLARFLAGKTGARLLQSDTVRREWPFNVRMRVSEALDDPAHERYGGEEVLVQGTVDCCFIENGGWVLLDYKTDAARDREALVRHYTKQLAIYALALERITGLPVRERLLCLLSLGEEISL</sequence>
<dbReference type="SUPFAM" id="SSF52540">
    <property type="entry name" value="P-loop containing nucleoside triphosphate hydrolases"/>
    <property type="match status" value="1"/>
</dbReference>
<proteinExistence type="predicted"/>
<evidence type="ECO:0000256" key="10">
    <source>
        <dbReference type="ARBA" id="ARBA00023235"/>
    </source>
</evidence>
<dbReference type="GO" id="GO:0033202">
    <property type="term" value="C:DNA helicase complex"/>
    <property type="evidence" value="ECO:0007669"/>
    <property type="project" value="TreeGrafter"/>
</dbReference>
<dbReference type="InterPro" id="IPR038726">
    <property type="entry name" value="PDDEXK_AddAB-type"/>
</dbReference>
<name>A0A9D0ZK96_9FIRM</name>
<keyword evidence="1" id="KW-0540">Nuclease</keyword>
<evidence type="ECO:0000256" key="7">
    <source>
        <dbReference type="ARBA" id="ARBA00022840"/>
    </source>
</evidence>
<keyword evidence="6" id="KW-0269">Exonuclease</keyword>
<evidence type="ECO:0000256" key="6">
    <source>
        <dbReference type="ARBA" id="ARBA00022839"/>
    </source>
</evidence>
<dbReference type="EC" id="5.6.2.4" evidence="12"/>
<dbReference type="Gene3D" id="3.40.50.300">
    <property type="entry name" value="P-loop containing nucleotide triphosphate hydrolases"/>
    <property type="match status" value="4"/>
</dbReference>
<dbReference type="Gene3D" id="3.90.320.10">
    <property type="match status" value="1"/>
</dbReference>
<dbReference type="InterPro" id="IPR011604">
    <property type="entry name" value="PDDEXK-like_dom_sf"/>
</dbReference>
<evidence type="ECO:0000256" key="2">
    <source>
        <dbReference type="ARBA" id="ARBA00022741"/>
    </source>
</evidence>
<evidence type="ECO:0000256" key="5">
    <source>
        <dbReference type="ARBA" id="ARBA00022806"/>
    </source>
</evidence>
<feature type="binding site" evidence="14">
    <location>
        <begin position="22"/>
        <end position="29"/>
    </location>
    <ligand>
        <name>ATP</name>
        <dbReference type="ChEBI" id="CHEBI:30616"/>
    </ligand>
</feature>
<reference evidence="17" key="2">
    <citation type="journal article" date="2021" name="PeerJ">
        <title>Extensive microbial diversity within the chicken gut microbiome revealed by metagenomics and culture.</title>
        <authorList>
            <person name="Gilroy R."/>
            <person name="Ravi A."/>
            <person name="Getino M."/>
            <person name="Pursley I."/>
            <person name="Horton D.L."/>
            <person name="Alikhan N.F."/>
            <person name="Baker D."/>
            <person name="Gharbi K."/>
            <person name="Hall N."/>
            <person name="Watson M."/>
            <person name="Adriaenssens E.M."/>
            <person name="Foster-Nyarko E."/>
            <person name="Jarju S."/>
            <person name="Secka A."/>
            <person name="Antonio M."/>
            <person name="Oren A."/>
            <person name="Chaudhuri R.R."/>
            <person name="La Ragione R."/>
            <person name="Hildebrand F."/>
            <person name="Pallen M.J."/>
        </authorList>
    </citation>
    <scope>NUCLEOTIDE SEQUENCE</scope>
    <source>
        <strain evidence="17">ChiSjej6B24-2974</strain>
    </source>
</reference>
<evidence type="ECO:0000259" key="15">
    <source>
        <dbReference type="PROSITE" id="PS51198"/>
    </source>
</evidence>
<evidence type="ECO:0000256" key="1">
    <source>
        <dbReference type="ARBA" id="ARBA00022722"/>
    </source>
</evidence>
<evidence type="ECO:0000256" key="3">
    <source>
        <dbReference type="ARBA" id="ARBA00022763"/>
    </source>
</evidence>
<dbReference type="InterPro" id="IPR027417">
    <property type="entry name" value="P-loop_NTPase"/>
</dbReference>
<dbReference type="GO" id="GO:0005524">
    <property type="term" value="F:ATP binding"/>
    <property type="evidence" value="ECO:0007669"/>
    <property type="project" value="UniProtKB-UniRule"/>
</dbReference>
<keyword evidence="7 14" id="KW-0067">ATP-binding</keyword>
<dbReference type="PROSITE" id="PS51198">
    <property type="entry name" value="UVRD_HELICASE_ATP_BIND"/>
    <property type="match status" value="1"/>
</dbReference>
<organism evidence="17 18">
    <name type="scientific">Candidatus Pullichristensenella stercorigallinarum</name>
    <dbReference type="NCBI Taxonomy" id="2840909"/>
    <lineage>
        <taxon>Bacteria</taxon>
        <taxon>Bacillati</taxon>
        <taxon>Bacillota</taxon>
        <taxon>Clostridia</taxon>
        <taxon>Candidatus Pullichristensenella</taxon>
    </lineage>
</organism>
<dbReference type="InterPro" id="IPR014152">
    <property type="entry name" value="AddA"/>
</dbReference>
<accession>A0A9D0ZK96</accession>
<dbReference type="InterPro" id="IPR011335">
    <property type="entry name" value="Restrct_endonuc-II-like"/>
</dbReference>
<evidence type="ECO:0000256" key="14">
    <source>
        <dbReference type="PROSITE-ProRule" id="PRU00560"/>
    </source>
</evidence>
<feature type="domain" description="UvrD-like helicase C-terminal" evidence="16">
    <location>
        <begin position="461"/>
        <end position="741"/>
    </location>
</feature>
<dbReference type="InterPro" id="IPR014017">
    <property type="entry name" value="DNA_helicase_UvrD-like_C"/>
</dbReference>
<dbReference type="GO" id="GO:0000725">
    <property type="term" value="P:recombinational repair"/>
    <property type="evidence" value="ECO:0007669"/>
    <property type="project" value="TreeGrafter"/>
</dbReference>
<keyword evidence="2 14" id="KW-0547">Nucleotide-binding</keyword>
<feature type="domain" description="UvrD-like helicase ATP-binding" evidence="15">
    <location>
        <begin position="1"/>
        <end position="436"/>
    </location>
</feature>
<comment type="caution">
    <text evidence="17">The sequence shown here is derived from an EMBL/GenBank/DDBJ whole genome shotgun (WGS) entry which is preliminary data.</text>
</comment>
<dbReference type="SUPFAM" id="SSF52980">
    <property type="entry name" value="Restriction endonuclease-like"/>
    <property type="match status" value="1"/>
</dbReference>
<dbReference type="Pfam" id="PF13361">
    <property type="entry name" value="UvrD_C"/>
    <property type="match status" value="2"/>
</dbReference>
<comment type="catalytic activity">
    <reaction evidence="11">
        <text>Couples ATP hydrolysis with the unwinding of duplex DNA by translocating in the 3'-5' direction.</text>
        <dbReference type="EC" id="5.6.2.4"/>
    </reaction>
</comment>